<reference evidence="1 2" key="1">
    <citation type="submission" date="2024-06" db="EMBL/GenBank/DDBJ databases">
        <title>Sorghum-associated microbial communities from plants grown in Nebraska, USA.</title>
        <authorList>
            <person name="Schachtman D."/>
        </authorList>
    </citation>
    <scope>NUCLEOTIDE SEQUENCE [LARGE SCALE GENOMIC DNA]</scope>
    <source>
        <strain evidence="1 2">1288</strain>
    </source>
</reference>
<gene>
    <name evidence="1" type="ORF">ABIC55_001473</name>
</gene>
<dbReference type="PROSITE" id="PS51257">
    <property type="entry name" value="PROKAR_LIPOPROTEIN"/>
    <property type="match status" value="1"/>
</dbReference>
<evidence type="ECO:0000313" key="2">
    <source>
        <dbReference type="Proteomes" id="UP001549104"/>
    </source>
</evidence>
<dbReference type="RefSeq" id="WP_338656127.1">
    <property type="nucleotide sequence ID" value="NZ_CP146246.1"/>
</dbReference>
<dbReference type="Proteomes" id="UP001549104">
    <property type="component" value="Unassembled WGS sequence"/>
</dbReference>
<comment type="caution">
    <text evidence="1">The sequence shown here is derived from an EMBL/GenBank/DDBJ whole genome shotgun (WGS) entry which is preliminary data.</text>
</comment>
<organism evidence="1 2">
    <name type="scientific">Sporosarcina psychrophila</name>
    <name type="common">Bacillus psychrophilus</name>
    <dbReference type="NCBI Taxonomy" id="1476"/>
    <lineage>
        <taxon>Bacteria</taxon>
        <taxon>Bacillati</taxon>
        <taxon>Bacillota</taxon>
        <taxon>Bacilli</taxon>
        <taxon>Bacillales</taxon>
        <taxon>Caryophanaceae</taxon>
        <taxon>Sporosarcina</taxon>
    </lineage>
</organism>
<evidence type="ECO:0000313" key="1">
    <source>
        <dbReference type="EMBL" id="MET3656389.1"/>
    </source>
</evidence>
<name>A0ABV2K8J0_SPOPS</name>
<protein>
    <submittedName>
        <fullName evidence="1">PBP1b-binding outer membrane lipoprotein LpoB</fullName>
    </submittedName>
</protein>
<proteinExistence type="predicted"/>
<keyword evidence="1" id="KW-0449">Lipoprotein</keyword>
<accession>A0ABV2K8J0</accession>
<keyword evidence="2" id="KW-1185">Reference proteome</keyword>
<dbReference type="EMBL" id="JBEPME010000001">
    <property type="protein sequence ID" value="MET3656389.1"/>
    <property type="molecule type" value="Genomic_DNA"/>
</dbReference>
<sequence>MKKMIKSLTIILISTLLLISCSNNEEKLSKVNVKQLTRVDVQVVKPDESYDEAVMITDKDIVDLSRVIFEQIEWQQNVKTEMDRREDVKVTLFFSVDKHMTEKLVEYFIWFNDGNETATIIDRVENTYGTMDKENATKLKELVLSK</sequence>